<feature type="compositionally biased region" description="Basic and acidic residues" evidence="1">
    <location>
        <begin position="769"/>
        <end position="780"/>
    </location>
</feature>
<feature type="compositionally biased region" description="Low complexity" evidence="1">
    <location>
        <begin position="639"/>
        <end position="655"/>
    </location>
</feature>
<feature type="compositionally biased region" description="Polar residues" evidence="1">
    <location>
        <begin position="304"/>
        <end position="313"/>
    </location>
</feature>
<feature type="compositionally biased region" description="Basic and acidic residues" evidence="1">
    <location>
        <begin position="519"/>
        <end position="529"/>
    </location>
</feature>
<feature type="region of interest" description="Disordered" evidence="1">
    <location>
        <begin position="1"/>
        <end position="683"/>
    </location>
</feature>
<evidence type="ECO:0000313" key="3">
    <source>
        <dbReference type="Proteomes" id="UP001152607"/>
    </source>
</evidence>
<feature type="compositionally biased region" description="Low complexity" evidence="1">
    <location>
        <begin position="81"/>
        <end position="93"/>
    </location>
</feature>
<reference evidence="2" key="1">
    <citation type="submission" date="2023-01" db="EMBL/GenBank/DDBJ databases">
        <authorList>
            <person name="Van Ghelder C."/>
            <person name="Rancurel C."/>
        </authorList>
    </citation>
    <scope>NUCLEOTIDE SEQUENCE</scope>
    <source>
        <strain evidence="2">CNCM I-4278</strain>
    </source>
</reference>
<feature type="compositionally biased region" description="Polar residues" evidence="1">
    <location>
        <begin position="492"/>
        <end position="501"/>
    </location>
</feature>
<dbReference type="EMBL" id="CAOQHR010000001">
    <property type="protein sequence ID" value="CAI6286021.1"/>
    <property type="molecule type" value="Genomic_DNA"/>
</dbReference>
<feature type="compositionally biased region" description="Basic and acidic residues" evidence="1">
    <location>
        <begin position="12"/>
        <end position="24"/>
    </location>
</feature>
<feature type="compositionally biased region" description="Polar residues" evidence="1">
    <location>
        <begin position="175"/>
        <end position="186"/>
    </location>
</feature>
<protein>
    <submittedName>
        <fullName evidence="2">Uncharacterized protein</fullName>
    </submittedName>
</protein>
<comment type="caution">
    <text evidence="2">The sequence shown here is derived from an EMBL/GenBank/DDBJ whole genome shotgun (WGS) entry which is preliminary data.</text>
</comment>
<name>A0A9W4U6W9_9PLEO</name>
<feature type="compositionally biased region" description="Polar residues" evidence="1">
    <location>
        <begin position="404"/>
        <end position="426"/>
    </location>
</feature>
<feature type="compositionally biased region" description="Polar residues" evidence="1">
    <location>
        <begin position="541"/>
        <end position="552"/>
    </location>
</feature>
<evidence type="ECO:0000256" key="1">
    <source>
        <dbReference type="SAM" id="MobiDB-lite"/>
    </source>
</evidence>
<dbReference type="Proteomes" id="UP001152607">
    <property type="component" value="Unassembled WGS sequence"/>
</dbReference>
<feature type="compositionally biased region" description="Basic residues" evidence="1">
    <location>
        <begin position="612"/>
        <end position="628"/>
    </location>
</feature>
<feature type="compositionally biased region" description="Basic residues" evidence="1">
    <location>
        <begin position="250"/>
        <end position="263"/>
    </location>
</feature>
<feature type="region of interest" description="Disordered" evidence="1">
    <location>
        <begin position="716"/>
        <end position="780"/>
    </location>
</feature>
<feature type="compositionally biased region" description="Basic residues" evidence="1">
    <location>
        <begin position="273"/>
        <end position="283"/>
    </location>
</feature>
<feature type="compositionally biased region" description="Polar residues" evidence="1">
    <location>
        <begin position="135"/>
        <end position="147"/>
    </location>
</feature>
<gene>
    <name evidence="2" type="ORF">PDIGIT_LOCUS2302</name>
</gene>
<sequence length="780" mass="87921">MSAMSLDGASDDPDRHLWLDGTPREEDDYLYSRAPRSNLPPPPAYMPAQSQAILNDLPPPPPRNSYLGHSAFGNQSVPHAGPSGSSGSLWPSSAQFNAASTFPAPPRISSTTNQYGSGPTLHSTMPPAYPIAYDSSGQTHHQQSTMHVPQQPQPFNPPSQSVPGSWPESPVPGYTSLSNVADSSPWGNPAAAWESSTSTSGHYGDAVWGQLEERPSTSTTSRSRDSRSSSSVISTSEADLSDTWDVDSHRRGRTRGRSSRNARNRTPVDRHSWSRTHSSRHSRAPSSSRDFVSEANINPPWSLASLSSVSTVRPATVADDRSSSSSAASDATWTQNTRPDISRPRRPSPSMEDLVNATIAPFLDVDDDPVPPRRAEPERQGFSENMIREANVINRRAEDEQERSSQWPASSASTQSIRDYQHSTTTRSRHGHPPPSTVYYSSERSRRSTRAPPTPLTSNALENVRRIYKTKQPFYPSENEPSIFDVMRGDVNPSTIAPSTAQSSNRPPSHSQRHRHRDRSRERRSDRHTTISNPPFDDQFQPDSTPNRRQGTSRSSYVESSYGASSFTRPRSPSRSPSRSRSDAFPPSSWHSRPRSRSRSTRDVLPSSSWRSRSRSRSQSRSRRHHTNRSASNTAEFPATASTYSSRNTANNSRSRPYEDEQEEDEHPSRHRHHRRSRPRNNDYDWEEQHISLSGNSRERLSFWTLPVSETNPTRLYTRMRRTRIPTPDSERRSRARERRRGGEEREERSRRRGRRGNQIRGWEEEGSWGERTERRVGGW</sequence>
<accession>A0A9W4U6W9</accession>
<feature type="compositionally biased region" description="Polar residues" evidence="1">
    <location>
        <begin position="108"/>
        <end position="123"/>
    </location>
</feature>
<feature type="compositionally biased region" description="Low complexity" evidence="1">
    <location>
        <begin position="553"/>
        <end position="591"/>
    </location>
</feature>
<feature type="compositionally biased region" description="Basic residues" evidence="1">
    <location>
        <begin position="669"/>
        <end position="679"/>
    </location>
</feature>
<keyword evidence="3" id="KW-1185">Reference proteome</keyword>
<organism evidence="2 3">
    <name type="scientific">Periconia digitata</name>
    <dbReference type="NCBI Taxonomy" id="1303443"/>
    <lineage>
        <taxon>Eukaryota</taxon>
        <taxon>Fungi</taxon>
        <taxon>Dikarya</taxon>
        <taxon>Ascomycota</taxon>
        <taxon>Pezizomycotina</taxon>
        <taxon>Dothideomycetes</taxon>
        <taxon>Pleosporomycetidae</taxon>
        <taxon>Pleosporales</taxon>
        <taxon>Massarineae</taxon>
        <taxon>Periconiaceae</taxon>
        <taxon>Periconia</taxon>
    </lineage>
</organism>
<dbReference type="AlphaFoldDB" id="A0A9W4U6W9"/>
<feature type="compositionally biased region" description="Basic and acidic residues" evidence="1">
    <location>
        <begin position="741"/>
        <end position="750"/>
    </location>
</feature>
<evidence type="ECO:0000313" key="2">
    <source>
        <dbReference type="EMBL" id="CAI6286021.1"/>
    </source>
</evidence>
<proteinExistence type="predicted"/>
<feature type="compositionally biased region" description="Basic and acidic residues" evidence="1">
    <location>
        <begin position="370"/>
        <end position="381"/>
    </location>
</feature>